<dbReference type="SUPFAM" id="SSF56349">
    <property type="entry name" value="DNA breaking-rejoining enzymes"/>
    <property type="match status" value="1"/>
</dbReference>
<gene>
    <name evidence="2" type="ORF">DM813_28285</name>
</gene>
<reference evidence="2 3" key="1">
    <citation type="submission" date="2018-06" db="EMBL/GenBank/DDBJ databases">
        <title>Bacteria isolated from soil of Wuhan.</title>
        <authorList>
            <person name="Wei X."/>
            <person name="Chunhua H."/>
        </authorList>
    </citation>
    <scope>NUCLEOTIDE SEQUENCE [LARGE SCALE GENOMIC DNA]</scope>
    <source>
        <strain evidence="3">xwS2</strain>
    </source>
</reference>
<dbReference type="GO" id="GO:0003677">
    <property type="term" value="F:DNA binding"/>
    <property type="evidence" value="ECO:0007669"/>
    <property type="project" value="InterPro"/>
</dbReference>
<evidence type="ECO:0000256" key="1">
    <source>
        <dbReference type="ARBA" id="ARBA00023172"/>
    </source>
</evidence>
<dbReference type="EMBL" id="QJRG01000050">
    <property type="protein sequence ID" value="RWU17257.1"/>
    <property type="molecule type" value="Genomic_DNA"/>
</dbReference>
<dbReference type="GO" id="GO:0015074">
    <property type="term" value="P:DNA integration"/>
    <property type="evidence" value="ECO:0007669"/>
    <property type="project" value="InterPro"/>
</dbReference>
<dbReference type="OrthoDB" id="5914130at2"/>
<protein>
    <recommendedName>
        <fullName evidence="4">Integrase</fullName>
    </recommendedName>
</protein>
<dbReference type="InterPro" id="IPR013762">
    <property type="entry name" value="Integrase-like_cat_sf"/>
</dbReference>
<dbReference type="GO" id="GO:0006310">
    <property type="term" value="P:DNA recombination"/>
    <property type="evidence" value="ECO:0007669"/>
    <property type="project" value="UniProtKB-KW"/>
</dbReference>
<dbReference type="Proteomes" id="UP000288983">
    <property type="component" value="Unassembled WGS sequence"/>
</dbReference>
<keyword evidence="1" id="KW-0233">DNA recombination</keyword>
<name>A0A443ZEY2_9PSED</name>
<dbReference type="Gene3D" id="1.10.443.10">
    <property type="entry name" value="Intergrase catalytic core"/>
    <property type="match status" value="1"/>
</dbReference>
<dbReference type="InterPro" id="IPR011010">
    <property type="entry name" value="DNA_brk_join_enz"/>
</dbReference>
<accession>A0A443ZEY2</accession>
<dbReference type="AlphaFoldDB" id="A0A443ZEY2"/>
<evidence type="ECO:0000313" key="3">
    <source>
        <dbReference type="Proteomes" id="UP000288983"/>
    </source>
</evidence>
<comment type="caution">
    <text evidence="2">The sequence shown here is derived from an EMBL/GenBank/DDBJ whole genome shotgun (WGS) entry which is preliminary data.</text>
</comment>
<sequence>MRRGFATWAASSGWDMKTLMEYVGWSDLKSALRYVEPAQQFGGLVRKLE</sequence>
<proteinExistence type="predicted"/>
<evidence type="ECO:0008006" key="4">
    <source>
        <dbReference type="Google" id="ProtNLM"/>
    </source>
</evidence>
<evidence type="ECO:0000313" key="2">
    <source>
        <dbReference type="EMBL" id="RWU17257.1"/>
    </source>
</evidence>
<organism evidence="2 3">
    <name type="scientific">Pseudomonas alkylphenolica</name>
    <dbReference type="NCBI Taxonomy" id="237609"/>
    <lineage>
        <taxon>Bacteria</taxon>
        <taxon>Pseudomonadati</taxon>
        <taxon>Pseudomonadota</taxon>
        <taxon>Gammaproteobacteria</taxon>
        <taxon>Pseudomonadales</taxon>
        <taxon>Pseudomonadaceae</taxon>
        <taxon>Pseudomonas</taxon>
    </lineage>
</organism>